<dbReference type="PANTHER" id="PTHR43775">
    <property type="entry name" value="FATTY ACID SYNTHASE"/>
    <property type="match status" value="1"/>
</dbReference>
<dbReference type="PROSITE" id="PS00606">
    <property type="entry name" value="KS3_1"/>
    <property type="match status" value="4"/>
</dbReference>
<dbReference type="InterPro" id="IPR018201">
    <property type="entry name" value="Ketoacyl_synth_AS"/>
</dbReference>
<feature type="region of interest" description="Disordered" evidence="10">
    <location>
        <begin position="2234"/>
        <end position="2261"/>
    </location>
</feature>
<dbReference type="GO" id="GO:0004315">
    <property type="term" value="F:3-oxoacyl-[acyl-carrier-protein] synthase activity"/>
    <property type="evidence" value="ECO:0007669"/>
    <property type="project" value="InterPro"/>
</dbReference>
<dbReference type="SMART" id="SM00829">
    <property type="entry name" value="PKS_ER"/>
    <property type="match status" value="1"/>
</dbReference>
<dbReference type="Pfam" id="PF08240">
    <property type="entry name" value="ADH_N"/>
    <property type="match status" value="1"/>
</dbReference>
<dbReference type="PROSITE" id="PS00012">
    <property type="entry name" value="PHOSPHOPANTETHEINE"/>
    <property type="match status" value="4"/>
</dbReference>
<evidence type="ECO:0000256" key="8">
    <source>
        <dbReference type="ARBA" id="ARBA00023315"/>
    </source>
</evidence>
<evidence type="ECO:0000256" key="3">
    <source>
        <dbReference type="ARBA" id="ARBA00022450"/>
    </source>
</evidence>
<dbReference type="CDD" id="cd08952">
    <property type="entry name" value="KR_1_SDR_x"/>
    <property type="match status" value="1"/>
</dbReference>
<dbReference type="Proteomes" id="UP000236520">
    <property type="component" value="Unassembled WGS sequence"/>
</dbReference>
<evidence type="ECO:0000313" key="15">
    <source>
        <dbReference type="Proteomes" id="UP000236520"/>
    </source>
</evidence>
<feature type="active site" description="Proton donor; for dehydratase activity" evidence="9">
    <location>
        <position position="1187"/>
    </location>
</feature>
<feature type="domain" description="PKS/mFAS DH" evidence="13">
    <location>
        <begin position="6327"/>
        <end position="6599"/>
    </location>
</feature>
<dbReference type="SMART" id="SM01294">
    <property type="entry name" value="PKS_PP_betabranch"/>
    <property type="match status" value="3"/>
</dbReference>
<proteinExistence type="predicted"/>
<reference evidence="14 15" key="1">
    <citation type="submission" date="2015-09" db="EMBL/GenBank/DDBJ databases">
        <title>Genome sequence, genome mining and natural product profiling of a biocontrol bacterium Streptomyces malaysiensis F913.</title>
        <authorList>
            <person name="Xu Y."/>
            <person name="Wei J."/>
            <person name="Xie J."/>
            <person name="Li T."/>
            <person name="Zhou Z."/>
        </authorList>
    </citation>
    <scope>NUCLEOTIDE SEQUENCE [LARGE SCALE GENOMIC DNA]</scope>
    <source>
        <strain evidence="14 15">F913</strain>
    </source>
</reference>
<dbReference type="InterPro" id="IPR032821">
    <property type="entry name" value="PKS_assoc"/>
</dbReference>
<feature type="compositionally biased region" description="Basic and acidic residues" evidence="10">
    <location>
        <begin position="2236"/>
        <end position="2250"/>
    </location>
</feature>
<keyword evidence="4" id="KW-0597">Phosphoprotein</keyword>
<dbReference type="SUPFAM" id="SSF50129">
    <property type="entry name" value="GroES-like"/>
    <property type="match status" value="1"/>
</dbReference>
<keyword evidence="7" id="KW-0511">Multifunctional enzyme</keyword>
<dbReference type="SMART" id="SM00822">
    <property type="entry name" value="PKS_KR"/>
    <property type="match status" value="4"/>
</dbReference>
<name>A0A2J7Z4N1_STRMQ</name>
<dbReference type="InterPro" id="IPR015083">
    <property type="entry name" value="NorB/c/GfsB-D-like_docking"/>
</dbReference>
<dbReference type="CDD" id="cd05195">
    <property type="entry name" value="enoyl_red"/>
    <property type="match status" value="1"/>
</dbReference>
<dbReference type="Pfam" id="PF21089">
    <property type="entry name" value="PKS_DH_N"/>
    <property type="match status" value="3"/>
</dbReference>
<organism evidence="14 15">
    <name type="scientific">Streptomyces malaysiensis</name>
    <dbReference type="NCBI Taxonomy" id="92644"/>
    <lineage>
        <taxon>Bacteria</taxon>
        <taxon>Bacillati</taxon>
        <taxon>Actinomycetota</taxon>
        <taxon>Actinomycetes</taxon>
        <taxon>Kitasatosporales</taxon>
        <taxon>Streptomycetaceae</taxon>
        <taxon>Streptomyces</taxon>
        <taxon>Streptomyces violaceusniger group</taxon>
    </lineage>
</organism>
<dbReference type="InterPro" id="IPR042104">
    <property type="entry name" value="PKS_dehydratase_sf"/>
</dbReference>
<dbReference type="Pfam" id="PF13602">
    <property type="entry name" value="ADH_zinc_N_2"/>
    <property type="match status" value="1"/>
</dbReference>
<dbReference type="PROSITE" id="PS50075">
    <property type="entry name" value="CARRIER"/>
    <property type="match status" value="4"/>
</dbReference>
<sequence length="7233" mass="754760">MENEEKLRHYLKEVTKDLRQTRQRLEDIEAKSREPIAIIGMSCRFPGGIATPEALWDLVREGGDAVSDFPTDRGWDTEDLYDPAGGSGKSVTRYGGFLHGIADFDAALFGISPREAIAMDPQQRLMLETSWEAFERAGVHRDAVRGSRTGVFIGTNGQDYATLLSAARDEVQGHLGTGSAASVLSGRVAYTFGLEGPTVTVDTACSSSLIALHLAVQALRNGECELALAGGVTVMTTTNTFVELSKQGGLAPDGRSKAFAAAADGTGWGEGAGVLLVERLSDAERHGHPVLAVVRGTAANQDGASNGLTAPNGPAQRRVIRAALSNAQLSTGDVDVVEAHGTGTRLGDPIEAQALLDTYGQDREQPLWLGSVKSNLGHAQAAAGVAGVIKMVLAMRHGVLPRTLHVDEPTPHVDWSAGAIRLLTERTPWPETDRPRRAGVSAFGVSGTNAHVIVEQAPETEPIEPSRIEPVAVPWVLSGQGEAGLRAFAARLADVATEAHPGDLGWTLATTRSALSHRAVVIGSTPADLRSGLAAVAAGEPAPNVVEGVAGPDTGVVFVFPGQGSQWAGMAVELLDTSPAFARRFAECARALEAHLDWSIEDVVRSVPGAPSLDLIEVVQPVLFTMMVSLAELWSSYGITPSAVVGHSQGEIAAACVAGALSLEDAAKVVVLRSRLFAETLVGNGAIASVALPAEQLATRIEPWGERLAVAGVNGPAAATVAGDPQSLEEFVAACVADGVRARVVPATVASHGPQVEPLRERLLALLADVAPRQSTVPFYSTVTGGLLDTTELDADYWFWNARKPIDFLGALHALFADGHRVFVESSTHPALTMGIQDTADASGESVVVTGSLRRGEGGLAQFCSAVARLHVHGARVDWPAAFGAARRVELPTYPFQRERYWLTPRPGHGDASALGLGALDHPLLGATAVLPESGGCLLTGRLSLATHPWLADHALSGVVLFPGAGFVELVLQAGLWLGCGVVEELTLEGPLVFSERGGVEVQVVVGGVGEGGVGGGGCRSVSVFSCRGGEWVRHAVGGLGGGVVGELTLEGPWGFPERGGVEVQVVVGGVGEGGVGGGGVGGGGCRSVSVFSCRGGEWVRHAVGVLGVGAGVVSGVEVVWPPVGAVRVGVEGVYEGLAERGYAYGPVFQGLRDAWRRGDEVFVEVAVPAEAGGDAARCAIHPALLDAALHGVRFGDFVTDDDQAYVPFSWTGVTLNAVGATVLRVTLSPAGRDAIALRATDTTGAPVLSARSLALRPVSAQQLNDTRGSRTDALHRVEWVDASGAVAAGGEVASRTEVVRVVSEGADVVGEAYGHVLGVLERVRAWVGDGDLAGERLVVVTRGAVDAGDGVEDVAGAAVWGLVRSAQSENPGRLVLVDTDDVEGVGGVLPGVLALGEGQVVVRSGVVRVPRLGRVRAAGEVSGGFGSGAVLVTGGTGVLGGVVSRHLVVRHGVSRLVLLSRRGAEAEGAAELRAELEGAGAEVVIAACDAADGEALAGVLSGLPEGFALSGVVHAAGVLDDGLLTSLTRERVEPVLRAKVDAAWNLHELTAGMDLSAFVLFSSAAGVLGNAGQSSYAAANGFLDALAAHRRARGLPAVSIAWGFWEERSELTKHLSADDLARAHAVPMPTSQALDLFDAALAADEAMVLAAPLDPRAWSDADNPPAVLRDLVRPRIRRAAEAADASGSASALEHRLAAVDRSEWDQVVRELVRNHIAAVLRHASAESVDTSRTFQEIGFDSLTAVELRNRISAATGVRLPATAVFDYPTPRALADHLLAEVLGKDIGAAAATPAGAALVADDPIVIVGMSCRYPGGITSPEALWDLVRSGGDAISALPTDRGWDLDGLYDPDPDRPGRSYARSGGFVYDAAEFDAAFFGISPREAAAMDPQQRLLLETSWEAFERAGIPATSVKGERIGVFTGVMHHDYLTRLSTTPDGVEGYLGTGAAAGVASGRVAYTFGLEGPAVTVDTACSSSLVALHLAIQALRLGECSLALAGGVTVMSTPTVFVEFSRQRGLASDGKCKAFAGAADGTGFAEGIGMLLVERLSDARRNGHPVLAVVRGSAVNQDGASNGLTAPNGPSQQRVIRQALASAGLSAVDVDAVEAHGTGTTLGDPIEAQALLATYGQGRDVDRPLLLGSIKSNIGHTQAAAGVAGVIKMVMAMRHGVLPQSLHIDEPTPHVDWSTGAVRLLDEQTEWPEAGRPRRVGVSAFGISGTNAHLILEQAPLPTTAERPDDAEPGDAKSDDAQSDGVRPRAAGPGAVVPWILSGRDRRALRAQAERLRAYVASHPDRSVADIGFSLLTSRAVLEHRAVVLGGDHAELSAGLTALAQDESAPGVVEALDAAEPGRKVVFVFPGQGSQWAGMALELLESAPVFARRMGECAEALAPLVEWSLPDVLADERALARVDVVQPVLWAVMVSLAELWRSYGVVPSAVVGHSQGEIAAACVAGGLSLADGARVVVLRGKALLALSGRGGMVSVPVPADRLRDRPGVSIAAVNGPSSTVVSGGDEVLDAVLAEFPAAKRIPVDYASHSPQIDGIRDELLKALAPIEPRTAAIPFHSTVTGRPIDTAELDADYWYRNLRETVELERVTRAAVEDGHHTFIEISPHPVLTTGLRETLDDADAHGGLVLASLRRDDGGLTRFRTALAEAYAYGVEVDWLSVFPGARRVELPTYAFQRERYWLDAPTAEAPTSAIDAEFWAAVEREDLESLAATLRVDGQPLREVLPALSQWRRERLDVSTIDSWRYKIRWKPLTPPATSPTGTWLAVVSHTEAEHEWVAGVTGALTRHGAEPLVVVLGEPELDRAALAARLGAALADTPRVSGVVSLTALDESPHPAYPSVPQGYAMTLLLSQALGDAGVEAPLWCLTQRGVSLGDGGGNGGGAGGRGDEGNGSGNENGTGSGSGSGHGEGDGDSDVAVSRKQALTWGLGKVIALEQPLRWGGLIDLPEGVAPYAQDYLAGVLAGTSDEDQVAIRPTGLFGRRLAHAPAPERGGAWQPRGTVLVTGGTGALGGHVARWLAAQGAEHVVLTSRRGMAAPGAERLAGELEALGARVTVAACDVGDRDALAALLTEVGPLTAVVHTAAVLDDATLNSLTTEQLQRVLRVKTDGAVHLHELTRDMELSAFVLFSSLSGTLGAPGQGNYAPGHVFVDTLAEQRRAEGLVATSIAWGLWAGDGMGEGGVGEVARRHGVPEMAPEMAVAAMARAVEQDDTVVTVAEVDWDRHYVAFTATRPSPLLSDLPEVRALIDAGVGQESAEPGHERSEFAERLAGMAADADRNRALLDLVRRHVAVVLGHTGPDAIDPGRAFHEIGFDSVTAVELRNRLNRATGLRLPATVTFDQPTPLAMARYLRGELLPDGRDRSAPARPVRATGAVDDEPIAIVGMSCRFPGDVASPEDLWRLLADGSDAIGEFPENRGWDTAHLFHPDPDHRGTSSTRAAAFVSGAGEFDAGFFGISPREAVAMDPQQRLLLEVSWEALERAGIDPSTLRGSETGVFTGTNGQDYASLLKADETGDFEGRVGTGNSASVMSGRISYVLGLEGPALTVDTACSSSLVALHLAVRALRSGECSLALAGGASVMTTTGIFVEFSRQRALAADGRCKAFAAGADGTGWGEGVGMLVVERLSDAERNGHRVLAVVRGSAVNQDGASNGLTAPNGPSQQRVIRQALASAGLSAVDVDAVEAHGTGTTLGDPIEAQALLATYGQGRDVDRPLLLGSIKSNIGHTQAAAGVAGVIKMVMAMGHGVLPQSLHIDEPTPHVDWSTGAVRLLDEQTDWPETARPRRAGVSAFGVSGTNAHVILEQAPEPTAEPELSPERDETRAVPWVVTGASEAGVRAQAARLMAFVDDRPELRPVDVGWSLVSTRAALPHRAVVVGGDRDELVRELEAVAGGSAAIGEARTHSGVVFVFPGQGSQWVGMALELVESSSVFAGRLGECADVLGPLVEWSLFDVLGDEVALGRVDVVQPVLWAVMVSLAELWRSFGVVPSAVVGHSQGEIAAACVAGALSLEDGARVVALRSRALLALSGRGGMVSVPVSADRLRDRPGLSVAAVNGPVSTVVSGPVEVLDAVLEEFPEAKRIPVDYASHSVQVEEIREGLADALASVRPRTGEVPFYSTVTGRLMDTVELDAGYWYRNLRETVEFRSAVEGLLELGHTVFVEASPHPVLTIGIQDTADATDTTHTDILVTGSLRRDDGGLVRFLSTVGRLFTAGVPVEWQPLFAAAGARRVDLPTYAFQHEWFWLDPVRGASDVGGAGLAGLAHPLVSAVLPLPESDGCVLTGSLSSATHPWLRDHAVLDKVLLPGTGFVELALQAGLHLGCRTLDELTLQAPLVLPAHGDVQIQVAVGGPDDSGRRLVTVYSRPGQDRTWVRHATGSISPGGETATVDRTVWPPVGATPVDLTGVYAEMNTRGYAYGPVFQGLRAAWRRGDEVFAEVVLPETAESDAGRCAVHPALLDAALHGAGLGTFVTEPGRPHLPFAWTGVSLHAVGATTLRVVLSPAGPDAISLLAMDGTGAPVLTADSLALRPVSEGALGGAHNDSLFRVDWTELALAASDTSDEVAFPVVESLAQLTGSGAPQPVHGAVVFRVFRPSATEASVAGATDATGAADTTEENSEDVNALTSRVLEVAQAWLADDRFGDARLVVVTRGGVATRPGEDPESLAAAAVWGLIRTAQTENPGRFVLVDTVDEDPSVSSVSSRSSVVSALPAVLATDEPQVAIRAGKALVPRLVRAASSALPVPAETDTWRLEADGQGTLENLVLAPHAEASRPLAAYEIRVAVRAAGVNFRDVLLALGMYPDKAGLLGSEAAGTVLEIGSGVAGVAPGDRVMGLFSGAFGPVAITDHRLVAPIPAGWSFPQAAATPIAFLTAMYALIDLADVRSGESVLVHAAAGGVGMAAVQVARWLGAEVFATASPAKWDAVRACGVAPQRIASSRSTEFADRLRSDAPGGVDVVLNSLTGELLNASLGLLRPGGRLIEMGRTDLRDAEEVMARHGVSYRAFELLDAGPDRIGRLLTDLLSLFRQGVFTPLPLRVQDVRQASDAFRHLSQARHIGKLALTIPRPLSGGTALITGGTGTLGGLVARHLVREHGVTELVLAGRRGDTAPGAAELLTELEAAGARVRVVACDVSDREATAALVASLPNLRSVVHTAGVLDDAVIGSLTPERLRTVLRPKADAAWHLHELTRDRDLAEFVVFSSAAGVLGGPGQGNYAAANAFLDALAARRRAQGLPATSLAWGFWEQRSGLTEHLTTDLLARSGVLPLSTDEGLALFDAARATGDTLLVPMRYEPSAPGPEPVPALLRGLVRAPLARALPGPADGVGNGVTEGLTGLAVDERLGVLLDLVRREAAAVLGHGGPQSVTPQRPFKELGFDSLSAVELRNRLRTATGRRLEATLIFDHPTPATLARHLDAELFGATDVAAPVPAPAVAHPADEPIAIVGMSCRLPAGVDSPEALWTLLMSGTDAISELPTDRGWSLDALYDQDPSRPGTTYAKTGGFLKNAADFDAGFFTISPREALAADPQQRLWLEACWEAFERAGIDPLALKGTRTGVFAGAASTTYGAGQAAAPDGSEGYLLTGNSTSVISGRVAYTLGLEGPAVTVDTACSSSLVSVHWACESLRRGESTLALAGGVAVMTTPDLLVEFSRQRGLAPDGRCKSFAAAADGTGFAEGAGVLVLERLSDAERNGHQVLAVIRGSAINQDGASNGLTAPNGPSQQRVIRQALANAGLPSRDVDAVEAHGTGTTLGDPIEAQALLATYGQDRDPDRPLLLGSVKSNIGHTQAAAGAAGLIKMVLALRNGVLPRTLHVDEPSPHVDWSAGAMELLTEQTAWPDRNRPRRAGVSAFGVSGTNAHVILEQAPKPDENGEPDTGRPGLPAVPWVLSGAGAAGLRAQAQRLASFVRENPELDPVDVGWSLVATRAALSHRAVVVGADRAELLRELDAVQSVGAAEAGRDVVFVFPGQGSQWVGMALELVESSSVFAGRLGECADVLGPLVEWSLWDVLGDEVALSRVDVVQPVLWAVMVSLAELWRSFGVVPSVVVGHSQGEIAAACVAGALSLEDGARVVALRSRALLALAGRGGMVSVPVSADRLRDRPGLSVAAVNGPVSTVVSGPVEVLDAVLEEFPEAKRIPVDYASHSSQVEEIRRELAEALASVRPRTAEVPFYSTVTGRLMDTVGLDGEYWYRNLRETVEFQSTVEHLMREGHTVFVEASPHPVLTVGIQDTADATATDILVTGSLRRDEGGVRRFLTSLAEVSVRGVEVNWWTAFDGAGARRVDLPTYAFQRERFWWTPSTGTGDASGLGLGAVDHPLLGAAVPLPDADGCVLTGALSLAGQPWLADHSVLGMVLLPGTAFVELALQAGARFGCDTLEELTLHEPLVLPEQETVQLQVSVGGPDDLGSRPFTVFSRREGDWTRHAGGTLCVGEHGDPPANPSVWPPADARPVDVAELHMTMAERGYQYGPAFQGLRKAWIRDSEVFLDVALPEQVRGDAARCGVHPALLDAALQGIGLGAFVSEPGQAHLPFSWSGVTLHAVGATTVRVTLSPAGPEAVAIRMTDTIGAPVLSIDALAMRPLAEQRLLEAGGSRGDALFRLDWTELPAPTGATGLRALSWGLLGGHDEPRLTAALTAVGVSPQRHRDLASIDQVPDVLVLPCLPEADDGPAPEATSSALGRVLEVVREWLGDARYTDTRLVALTRRAVATSTGDDVEDLAAAAVRGLLRTAQQENPDRLVVIDHDDSDLGVLPAVLATGEPEAAIRAGTVLVPRLAKAAVPDGKTPAWDTGTVLITGGTGTLGGLVARHLVTTHGARDLVLASRGGDTAPGAVELATELEALGARIRVAACDVADRAQLTALLDTIPALRAVVHTAGVVDDGVIGSMTADRVEAVLRPKANAAWHLHELTRRLDLDAFVLFSSATGVLGSAGQGNYAAANAFLDALAVHRRAQGLPAVSVAWGLWEQRSGLTAHLSEQDMARMTRTGAIPLSDERGLELFDAVCRSGEATLVATPLHLRAVAATGTVPPVLSALAPAPPRRATEAGDGGVALRQSLAEMSGAEQSQAVRELVRGQVAAVLRHPDGSAIDPVRTFQEIGFDSLTAVELRNRLGASTGIRLAATAIFDYPTPATLAEHLLAEIVPETADPVAARLGELDKVAAMISAMGEDDTLREQLSSRMETIVAMWADLHRPERSSRVGRDLESASLDDMFGIIDQELDGS</sequence>
<dbReference type="CDD" id="cd00833">
    <property type="entry name" value="PKS"/>
    <property type="match status" value="4"/>
</dbReference>
<dbReference type="FunFam" id="3.40.47.10:FF:000019">
    <property type="entry name" value="Polyketide synthase type I"/>
    <property type="match status" value="4"/>
</dbReference>
<feature type="active site" description="Proton acceptor; for dehydratase activity" evidence="9">
    <location>
        <position position="954"/>
    </location>
</feature>
<dbReference type="Gene3D" id="6.10.140.1830">
    <property type="match status" value="1"/>
</dbReference>
<feature type="active site" description="Proton acceptor; for dehydratase activity" evidence="9">
    <location>
        <position position="4305"/>
    </location>
</feature>
<evidence type="ECO:0000259" key="13">
    <source>
        <dbReference type="PROSITE" id="PS52019"/>
    </source>
</evidence>
<comment type="caution">
    <text evidence="14">The sequence shown here is derived from an EMBL/GenBank/DDBJ whole genome shotgun (WGS) entry which is preliminary data.</text>
</comment>
<dbReference type="SMART" id="SM00826">
    <property type="entry name" value="PKS_DH"/>
    <property type="match status" value="3"/>
</dbReference>
<dbReference type="SMART" id="SM00823">
    <property type="entry name" value="PKS_PP"/>
    <property type="match status" value="4"/>
</dbReference>
<dbReference type="GO" id="GO:0031177">
    <property type="term" value="F:phosphopantetheine binding"/>
    <property type="evidence" value="ECO:0007669"/>
    <property type="project" value="InterPro"/>
</dbReference>
<dbReference type="Pfam" id="PF02801">
    <property type="entry name" value="Ketoacyl-synt_C"/>
    <property type="match status" value="4"/>
</dbReference>
<feature type="domain" description="Ketosynthase family 3 (KS3)" evidence="12">
    <location>
        <begin position="1802"/>
        <end position="2228"/>
    </location>
</feature>
<dbReference type="Pfam" id="PF22953">
    <property type="entry name" value="SpnB_Rossmann"/>
    <property type="match status" value="3"/>
</dbReference>
<dbReference type="InterPro" id="IPR049552">
    <property type="entry name" value="PKS_DH_N"/>
</dbReference>
<dbReference type="Gene3D" id="3.40.366.10">
    <property type="entry name" value="Malonyl-Coenzyme A Acyl Carrier Protein, domain 2"/>
    <property type="match status" value="4"/>
</dbReference>
<dbReference type="InterPro" id="IPR020807">
    <property type="entry name" value="PKS_DH"/>
</dbReference>
<keyword evidence="3" id="KW-0596">Phosphopantetheine</keyword>
<dbReference type="SUPFAM" id="SSF52151">
    <property type="entry name" value="FabD/lysophospholipase-like"/>
    <property type="match status" value="4"/>
</dbReference>
<dbReference type="InterPro" id="IPR016035">
    <property type="entry name" value="Acyl_Trfase/lysoPLipase"/>
</dbReference>
<feature type="domain" description="Ketosynthase family 3 (KS3)" evidence="12">
    <location>
        <begin position="5448"/>
        <end position="5874"/>
    </location>
</feature>
<dbReference type="InterPro" id="IPR013968">
    <property type="entry name" value="PKS_KR"/>
</dbReference>
<gene>
    <name evidence="14" type="ORF">SMF913_11257</name>
</gene>
<dbReference type="Pfam" id="PF08990">
    <property type="entry name" value="Docking"/>
    <property type="match status" value="1"/>
</dbReference>
<dbReference type="InterPro" id="IPR041618">
    <property type="entry name" value="PKS_DE"/>
</dbReference>
<dbReference type="PROSITE" id="PS01162">
    <property type="entry name" value="QOR_ZETA_CRYSTAL"/>
    <property type="match status" value="1"/>
</dbReference>
<dbReference type="Gene3D" id="3.90.180.10">
    <property type="entry name" value="Medium-chain alcohol dehydrogenases, catalytic domain"/>
    <property type="match status" value="1"/>
</dbReference>
<dbReference type="Gene3D" id="1.10.1200.10">
    <property type="entry name" value="ACP-like"/>
    <property type="match status" value="4"/>
</dbReference>
<dbReference type="InterPro" id="IPR002364">
    <property type="entry name" value="Quin_OxRdtase/zeta-crystal_CS"/>
</dbReference>
<evidence type="ECO:0000259" key="12">
    <source>
        <dbReference type="PROSITE" id="PS52004"/>
    </source>
</evidence>
<dbReference type="InterPro" id="IPR014043">
    <property type="entry name" value="Acyl_transferase_dom"/>
</dbReference>
<dbReference type="InterPro" id="IPR036291">
    <property type="entry name" value="NAD(P)-bd_dom_sf"/>
</dbReference>
<dbReference type="RefSeq" id="WP_250850497.1">
    <property type="nucleotide sequence ID" value="NZ_LJIW01000001.1"/>
</dbReference>
<evidence type="ECO:0000256" key="9">
    <source>
        <dbReference type="PROSITE-ProRule" id="PRU01363"/>
    </source>
</evidence>
<evidence type="ECO:0000256" key="6">
    <source>
        <dbReference type="ARBA" id="ARBA00023194"/>
    </source>
</evidence>
<feature type="region of interest" description="C-terminal hotdog fold" evidence="9">
    <location>
        <begin position="1126"/>
        <end position="1265"/>
    </location>
</feature>
<dbReference type="GO" id="GO:0033068">
    <property type="term" value="P:macrolide biosynthetic process"/>
    <property type="evidence" value="ECO:0007669"/>
    <property type="project" value="UniProtKB-ARBA"/>
</dbReference>
<feature type="region of interest" description="N-terminal hotdog fold" evidence="9">
    <location>
        <begin position="922"/>
        <end position="1114"/>
    </location>
</feature>
<dbReference type="InterPro" id="IPR014031">
    <property type="entry name" value="Ketoacyl_synth_C"/>
</dbReference>
<dbReference type="InterPro" id="IPR020806">
    <property type="entry name" value="PKS_PP-bd"/>
</dbReference>
<dbReference type="FunFam" id="1.10.1200.10:FF:000007">
    <property type="entry name" value="Probable polyketide synthase pks17"/>
    <property type="match status" value="4"/>
</dbReference>
<keyword evidence="6" id="KW-0045">Antibiotic biosynthesis</keyword>
<evidence type="ECO:0000256" key="7">
    <source>
        <dbReference type="ARBA" id="ARBA00023268"/>
    </source>
</evidence>
<evidence type="ECO:0000256" key="4">
    <source>
        <dbReference type="ARBA" id="ARBA00022553"/>
    </source>
</evidence>
<dbReference type="PROSITE" id="PS52019">
    <property type="entry name" value="PKS_MFAS_DH"/>
    <property type="match status" value="3"/>
</dbReference>
<feature type="domain" description="Ketosynthase family 3 (KS3)" evidence="12">
    <location>
        <begin position="3386"/>
        <end position="3813"/>
    </location>
</feature>
<dbReference type="SUPFAM" id="SSF51735">
    <property type="entry name" value="NAD(P)-binding Rossmann-fold domains"/>
    <property type="match status" value="10"/>
</dbReference>
<feature type="domain" description="Carrier" evidence="11">
    <location>
        <begin position="1707"/>
        <end position="1782"/>
    </location>
</feature>
<evidence type="ECO:0000313" key="14">
    <source>
        <dbReference type="EMBL" id="PNG95232.1"/>
    </source>
</evidence>
<dbReference type="Pfam" id="PF14765">
    <property type="entry name" value="PS-DH"/>
    <property type="match status" value="3"/>
</dbReference>
<dbReference type="Gene3D" id="3.40.50.720">
    <property type="entry name" value="NAD(P)-binding Rossmann-like Domain"/>
    <property type="match status" value="4"/>
</dbReference>
<dbReference type="InterPro" id="IPR016036">
    <property type="entry name" value="Malonyl_transacylase_ACP-bd"/>
</dbReference>
<dbReference type="GO" id="GO:0006633">
    <property type="term" value="P:fatty acid biosynthetic process"/>
    <property type="evidence" value="ECO:0007669"/>
    <property type="project" value="InterPro"/>
</dbReference>
<dbReference type="Pfam" id="PF00550">
    <property type="entry name" value="PP-binding"/>
    <property type="match status" value="4"/>
</dbReference>
<dbReference type="PROSITE" id="PS52004">
    <property type="entry name" value="KS3_2"/>
    <property type="match status" value="4"/>
</dbReference>
<feature type="domain" description="PKS/mFAS DH" evidence="13">
    <location>
        <begin position="4273"/>
        <end position="4546"/>
    </location>
</feature>
<keyword evidence="5" id="KW-0808">Transferase</keyword>
<dbReference type="InterPro" id="IPR049900">
    <property type="entry name" value="PKS_mFAS_DH"/>
</dbReference>
<feature type="active site" description="Proton acceptor; for dehydratase activity" evidence="9">
    <location>
        <position position="6359"/>
    </location>
</feature>
<feature type="compositionally biased region" description="Gly residues" evidence="10">
    <location>
        <begin position="2885"/>
        <end position="2916"/>
    </location>
</feature>
<dbReference type="InterPro" id="IPR006162">
    <property type="entry name" value="Ppantetheine_attach_site"/>
</dbReference>
<dbReference type="InterPro" id="IPR009081">
    <property type="entry name" value="PP-bd_ACP"/>
</dbReference>
<comment type="pathway">
    <text evidence="2">Antibiotic biosynthesis.</text>
</comment>
<comment type="cofactor">
    <cofactor evidence="1">
        <name>pantetheine 4'-phosphate</name>
        <dbReference type="ChEBI" id="CHEBI:47942"/>
    </cofactor>
</comment>
<evidence type="ECO:0000256" key="5">
    <source>
        <dbReference type="ARBA" id="ARBA00022679"/>
    </source>
</evidence>
<dbReference type="Pfam" id="PF00698">
    <property type="entry name" value="Acyl_transf_1"/>
    <property type="match status" value="4"/>
</dbReference>
<feature type="active site" description="Proton donor; for dehydratase activity" evidence="9">
    <location>
        <position position="4468"/>
    </location>
</feature>
<feature type="region of interest" description="C-terminal hotdog fold" evidence="9">
    <location>
        <begin position="4407"/>
        <end position="4546"/>
    </location>
</feature>
<feature type="domain" description="PKS/mFAS DH" evidence="13">
    <location>
        <begin position="922"/>
        <end position="1265"/>
    </location>
</feature>
<dbReference type="InterPro" id="IPR050091">
    <property type="entry name" value="PKS_NRPS_Biosynth_Enz"/>
</dbReference>
<feature type="active site" description="Proton donor; for dehydratase activity" evidence="9">
    <location>
        <position position="6521"/>
    </location>
</feature>
<dbReference type="InterPro" id="IPR013154">
    <property type="entry name" value="ADH-like_N"/>
</dbReference>
<feature type="region of interest" description="C-terminal hotdog fold" evidence="9">
    <location>
        <begin position="6460"/>
        <end position="6599"/>
    </location>
</feature>
<dbReference type="GO" id="GO:0008270">
    <property type="term" value="F:zinc ion binding"/>
    <property type="evidence" value="ECO:0007669"/>
    <property type="project" value="InterPro"/>
</dbReference>
<feature type="domain" description="Carrier" evidence="11">
    <location>
        <begin position="5353"/>
        <end position="5428"/>
    </location>
</feature>
<dbReference type="InterPro" id="IPR055123">
    <property type="entry name" value="SpnB-like_Rossmann"/>
</dbReference>
<dbReference type="GO" id="GO:0004312">
    <property type="term" value="F:fatty acid synthase activity"/>
    <property type="evidence" value="ECO:0007669"/>
    <property type="project" value="TreeGrafter"/>
</dbReference>
<dbReference type="Gene3D" id="3.10.129.110">
    <property type="entry name" value="Polyketide synthase dehydratase"/>
    <property type="match status" value="4"/>
</dbReference>
<feature type="domain" description="Carrier" evidence="11">
    <location>
        <begin position="7077"/>
        <end position="7152"/>
    </location>
</feature>
<dbReference type="Gene3D" id="3.40.47.10">
    <property type="match status" value="4"/>
</dbReference>
<dbReference type="SUPFAM" id="SSF55048">
    <property type="entry name" value="Probable ACP-binding domain of malonyl-CoA ACP transacylase"/>
    <property type="match status" value="4"/>
</dbReference>
<dbReference type="InterPro" id="IPR057326">
    <property type="entry name" value="KR_dom"/>
</dbReference>
<keyword evidence="15" id="KW-1185">Reference proteome</keyword>
<feature type="domain" description="Ketosynthase family 3 (KS3)" evidence="12">
    <location>
        <begin position="33"/>
        <end position="456"/>
    </location>
</feature>
<dbReference type="InterPro" id="IPR020843">
    <property type="entry name" value="ER"/>
</dbReference>
<dbReference type="GO" id="GO:0016491">
    <property type="term" value="F:oxidoreductase activity"/>
    <property type="evidence" value="ECO:0007669"/>
    <property type="project" value="InterPro"/>
</dbReference>
<dbReference type="Pfam" id="PF00109">
    <property type="entry name" value="ketoacyl-synt"/>
    <property type="match status" value="4"/>
</dbReference>
<dbReference type="InterPro" id="IPR036736">
    <property type="entry name" value="ACP-like_sf"/>
</dbReference>
<accession>A0A2J7Z4N1</accession>
<dbReference type="FunFam" id="3.40.366.10:FF:000002">
    <property type="entry name" value="Probable polyketide synthase 2"/>
    <property type="match status" value="2"/>
</dbReference>
<dbReference type="SMART" id="SM00827">
    <property type="entry name" value="PKS_AT"/>
    <property type="match status" value="4"/>
</dbReference>
<feature type="region of interest" description="Disordered" evidence="10">
    <location>
        <begin position="2885"/>
        <end position="2925"/>
    </location>
</feature>
<dbReference type="InterPro" id="IPR001227">
    <property type="entry name" value="Ac_transferase_dom_sf"/>
</dbReference>
<dbReference type="PANTHER" id="PTHR43775:SF51">
    <property type="entry name" value="INACTIVE PHENOLPHTHIOCEROL SYNTHESIS POLYKETIDE SYNTHASE TYPE I PKS1-RELATED"/>
    <property type="match status" value="1"/>
</dbReference>
<evidence type="ECO:0000256" key="2">
    <source>
        <dbReference type="ARBA" id="ARBA00004792"/>
    </source>
</evidence>
<dbReference type="CDD" id="cd08956">
    <property type="entry name" value="KR_3_FAS_SDR_x"/>
    <property type="match status" value="3"/>
</dbReference>
<feature type="domain" description="Carrier" evidence="11">
    <location>
        <begin position="3289"/>
        <end position="3364"/>
    </location>
</feature>
<dbReference type="EMBL" id="LJIW01000001">
    <property type="protein sequence ID" value="PNG95232.1"/>
    <property type="molecule type" value="Genomic_DNA"/>
</dbReference>
<evidence type="ECO:0000256" key="10">
    <source>
        <dbReference type="SAM" id="MobiDB-lite"/>
    </source>
</evidence>
<feature type="region of interest" description="N-terminal hotdog fold" evidence="9">
    <location>
        <begin position="4273"/>
        <end position="4395"/>
    </location>
</feature>
<keyword evidence="8" id="KW-0012">Acyltransferase</keyword>
<dbReference type="Gene3D" id="3.30.70.3290">
    <property type="match status" value="4"/>
</dbReference>
<dbReference type="Pfam" id="PF08659">
    <property type="entry name" value="KR"/>
    <property type="match status" value="4"/>
</dbReference>
<dbReference type="Pfam" id="PF18369">
    <property type="entry name" value="PKS_DE"/>
    <property type="match status" value="1"/>
</dbReference>
<dbReference type="InterPro" id="IPR014030">
    <property type="entry name" value="Ketoacyl_synth_N"/>
</dbReference>
<evidence type="ECO:0000256" key="1">
    <source>
        <dbReference type="ARBA" id="ARBA00001957"/>
    </source>
</evidence>
<dbReference type="Pfam" id="PF16197">
    <property type="entry name" value="KAsynt_C_assoc"/>
    <property type="match status" value="4"/>
</dbReference>
<dbReference type="SUPFAM" id="SSF53901">
    <property type="entry name" value="Thiolase-like"/>
    <property type="match status" value="4"/>
</dbReference>
<evidence type="ECO:0000259" key="11">
    <source>
        <dbReference type="PROSITE" id="PS50075"/>
    </source>
</evidence>
<dbReference type="SUPFAM" id="SSF47336">
    <property type="entry name" value="ACP-like"/>
    <property type="match status" value="4"/>
</dbReference>
<dbReference type="InterPro" id="IPR020841">
    <property type="entry name" value="PKS_Beta-ketoAc_synthase_dom"/>
</dbReference>
<dbReference type="InterPro" id="IPR016039">
    <property type="entry name" value="Thiolase-like"/>
</dbReference>
<dbReference type="Gene3D" id="3.40.50.11460">
    <property type="match status" value="1"/>
</dbReference>
<dbReference type="InterPro" id="IPR049551">
    <property type="entry name" value="PKS_DH_C"/>
</dbReference>
<protein>
    <submittedName>
        <fullName evidence="14">Erythronolide synthase</fullName>
    </submittedName>
</protein>
<feature type="region of interest" description="N-terminal hotdog fold" evidence="9">
    <location>
        <begin position="6327"/>
        <end position="6447"/>
    </location>
</feature>
<dbReference type="InterPro" id="IPR011032">
    <property type="entry name" value="GroES-like_sf"/>
</dbReference>
<dbReference type="SMART" id="SM00825">
    <property type="entry name" value="PKS_KS"/>
    <property type="match status" value="4"/>
</dbReference>